<evidence type="ECO:0000256" key="1">
    <source>
        <dbReference type="ARBA" id="ARBA00004141"/>
    </source>
</evidence>
<sequence>MPRLDDSTSRYLRDAEQGVRRHGARFFDSFTNFALRDNVLEIAVGLILGASFTSVANSLVTDILLPIIALLPLFSRNLPQKFATLQVGPQYNESIANGYNTLDQALSDGAVIFAWGKFVDKMVRFLIVAMALWTIASLYSRYCGDNIVKKQVKCRYCRKYISEKATRCLNCTSWMDGREDKGFVEGRDG</sequence>
<keyword evidence="2 5" id="KW-0812">Transmembrane</keyword>
<evidence type="ECO:0000256" key="3">
    <source>
        <dbReference type="ARBA" id="ARBA00022989"/>
    </source>
</evidence>
<protein>
    <submittedName>
        <fullName evidence="6">Gated mechanosensitive channel</fullName>
    </submittedName>
</protein>
<accession>A0A6A6SHP1</accession>
<dbReference type="GO" id="GO:0016020">
    <property type="term" value="C:membrane"/>
    <property type="evidence" value="ECO:0007669"/>
    <property type="project" value="UniProtKB-SubCell"/>
</dbReference>
<dbReference type="PANTHER" id="PTHR30266">
    <property type="entry name" value="MECHANOSENSITIVE CHANNEL MSCL"/>
    <property type="match status" value="1"/>
</dbReference>
<dbReference type="AlphaFoldDB" id="A0A6A6SHP1"/>
<dbReference type="OrthoDB" id="10010920at2759"/>
<dbReference type="Pfam" id="PF01741">
    <property type="entry name" value="MscL"/>
    <property type="match status" value="1"/>
</dbReference>
<reference evidence="6" key="1">
    <citation type="journal article" date="2020" name="Stud. Mycol.">
        <title>101 Dothideomycetes genomes: a test case for predicting lifestyles and emergence of pathogens.</title>
        <authorList>
            <person name="Haridas S."/>
            <person name="Albert R."/>
            <person name="Binder M."/>
            <person name="Bloem J."/>
            <person name="Labutti K."/>
            <person name="Salamov A."/>
            <person name="Andreopoulos B."/>
            <person name="Baker S."/>
            <person name="Barry K."/>
            <person name="Bills G."/>
            <person name="Bluhm B."/>
            <person name="Cannon C."/>
            <person name="Castanera R."/>
            <person name="Culley D."/>
            <person name="Daum C."/>
            <person name="Ezra D."/>
            <person name="Gonzalez J."/>
            <person name="Henrissat B."/>
            <person name="Kuo A."/>
            <person name="Liang C."/>
            <person name="Lipzen A."/>
            <person name="Lutzoni F."/>
            <person name="Magnuson J."/>
            <person name="Mondo S."/>
            <person name="Nolan M."/>
            <person name="Ohm R."/>
            <person name="Pangilinan J."/>
            <person name="Park H.-J."/>
            <person name="Ramirez L."/>
            <person name="Alfaro M."/>
            <person name="Sun H."/>
            <person name="Tritt A."/>
            <person name="Yoshinaga Y."/>
            <person name="Zwiers L.-H."/>
            <person name="Turgeon B."/>
            <person name="Goodwin S."/>
            <person name="Spatafora J."/>
            <person name="Crous P."/>
            <person name="Grigoriev I."/>
        </authorList>
    </citation>
    <scope>NUCLEOTIDE SEQUENCE</scope>
    <source>
        <strain evidence="6">CBS 473.64</strain>
    </source>
</reference>
<dbReference type="EMBL" id="MU006776">
    <property type="protein sequence ID" value="KAF2646507.1"/>
    <property type="molecule type" value="Genomic_DNA"/>
</dbReference>
<keyword evidence="7" id="KW-1185">Reference proteome</keyword>
<evidence type="ECO:0000256" key="5">
    <source>
        <dbReference type="SAM" id="Phobius"/>
    </source>
</evidence>
<evidence type="ECO:0000313" key="6">
    <source>
        <dbReference type="EMBL" id="KAF2646507.1"/>
    </source>
</evidence>
<organism evidence="6 7">
    <name type="scientific">Massarina eburnea CBS 473.64</name>
    <dbReference type="NCBI Taxonomy" id="1395130"/>
    <lineage>
        <taxon>Eukaryota</taxon>
        <taxon>Fungi</taxon>
        <taxon>Dikarya</taxon>
        <taxon>Ascomycota</taxon>
        <taxon>Pezizomycotina</taxon>
        <taxon>Dothideomycetes</taxon>
        <taxon>Pleosporomycetidae</taxon>
        <taxon>Pleosporales</taxon>
        <taxon>Massarineae</taxon>
        <taxon>Massarinaceae</taxon>
        <taxon>Massarina</taxon>
    </lineage>
</organism>
<keyword evidence="3 5" id="KW-1133">Transmembrane helix</keyword>
<gene>
    <name evidence="6" type="ORF">P280DRAFT_464716</name>
</gene>
<proteinExistence type="predicted"/>
<name>A0A6A6SHP1_9PLEO</name>
<evidence type="ECO:0000313" key="7">
    <source>
        <dbReference type="Proteomes" id="UP000799753"/>
    </source>
</evidence>
<dbReference type="GO" id="GO:0008381">
    <property type="term" value="F:mechanosensitive monoatomic ion channel activity"/>
    <property type="evidence" value="ECO:0007669"/>
    <property type="project" value="TreeGrafter"/>
</dbReference>
<feature type="transmembrane region" description="Helical" evidence="5">
    <location>
        <begin position="42"/>
        <end position="71"/>
    </location>
</feature>
<evidence type="ECO:0000256" key="2">
    <source>
        <dbReference type="ARBA" id="ARBA00022692"/>
    </source>
</evidence>
<keyword evidence="4 5" id="KW-0472">Membrane</keyword>
<dbReference type="SUPFAM" id="SSF81330">
    <property type="entry name" value="Gated mechanosensitive channel"/>
    <property type="match status" value="1"/>
</dbReference>
<dbReference type="InterPro" id="IPR037673">
    <property type="entry name" value="MSC/AndL"/>
</dbReference>
<dbReference type="InterPro" id="IPR036019">
    <property type="entry name" value="MscL_channel"/>
</dbReference>
<comment type="subcellular location">
    <subcellularLocation>
        <location evidence="1">Membrane</location>
        <topology evidence="1">Multi-pass membrane protein</topology>
    </subcellularLocation>
</comment>
<dbReference type="PANTHER" id="PTHR30266:SF2">
    <property type="entry name" value="LARGE-CONDUCTANCE MECHANOSENSITIVE CHANNEL"/>
    <property type="match status" value="1"/>
</dbReference>
<evidence type="ECO:0000256" key="4">
    <source>
        <dbReference type="ARBA" id="ARBA00023136"/>
    </source>
</evidence>
<dbReference type="Proteomes" id="UP000799753">
    <property type="component" value="Unassembled WGS sequence"/>
</dbReference>
<dbReference type="Gene3D" id="1.10.1200.120">
    <property type="entry name" value="Large-conductance mechanosensitive channel, MscL, domain 1"/>
    <property type="match status" value="1"/>
</dbReference>
<feature type="transmembrane region" description="Helical" evidence="5">
    <location>
        <begin position="122"/>
        <end position="142"/>
    </location>
</feature>